<dbReference type="PRINTS" id="PR00137">
    <property type="entry name" value="LYSOZYME"/>
</dbReference>
<dbReference type="PANTHER" id="PTHR11407:SF63">
    <property type="entry name" value="LYSOZYME C"/>
    <property type="match status" value="1"/>
</dbReference>
<proteinExistence type="inferred from homology"/>
<dbReference type="InterPro" id="IPR000974">
    <property type="entry name" value="Glyco_hydro_22_lys"/>
</dbReference>
<evidence type="ECO:0000256" key="6">
    <source>
        <dbReference type="ARBA" id="ARBA00023295"/>
    </source>
</evidence>
<accession>A0AAD8EIT5</accession>
<evidence type="ECO:0000256" key="7">
    <source>
        <dbReference type="RuleBase" id="RU004440"/>
    </source>
</evidence>
<dbReference type="PROSITE" id="PS51348">
    <property type="entry name" value="GLYCOSYL_HYDROL_F22_2"/>
    <property type="match status" value="1"/>
</dbReference>
<dbReference type="GO" id="GO:0042742">
    <property type="term" value="P:defense response to bacterium"/>
    <property type="evidence" value="ECO:0007669"/>
    <property type="project" value="UniProtKB-KW"/>
</dbReference>
<keyword evidence="6" id="KW-0326">Glycosidase</keyword>
<protein>
    <recommendedName>
        <fullName evidence="3">lysozyme</fullName>
        <ecNumber evidence="3">3.2.1.17</ecNumber>
    </recommendedName>
</protein>
<comment type="caution">
    <text evidence="9">The sequence shown here is derived from an EMBL/GenBank/DDBJ whole genome shotgun (WGS) entry which is preliminary data.</text>
</comment>
<dbReference type="SUPFAM" id="SSF53955">
    <property type="entry name" value="Lysozyme-like"/>
    <property type="match status" value="1"/>
</dbReference>
<evidence type="ECO:0000313" key="10">
    <source>
        <dbReference type="Proteomes" id="UP001233999"/>
    </source>
</evidence>
<dbReference type="Gene3D" id="1.10.530.10">
    <property type="match status" value="1"/>
</dbReference>
<dbReference type="EC" id="3.2.1.17" evidence="3"/>
<sequence length="188" mass="21032">MRISAHSISSKCGNTYIIIYKYGEFNTSIRYIISTSALTVKVALHKNPSNMVLRLVVIIAVVLQVTSAKTFTGCELAKELRKQGIPNNHELNEWMCIAQHESSFNTAAKHTNTNGSIDYGLFQINDKYWCEHGKAGKDCNVQCESLTNDNIADDLKCALHIKKVQGLKAWVAWNNECAGKTLKDYTKC</sequence>
<keyword evidence="6" id="KW-0378">Hydrolase</keyword>
<dbReference type="SMART" id="SM00263">
    <property type="entry name" value="LYZ1"/>
    <property type="match status" value="1"/>
</dbReference>
<comment type="similarity">
    <text evidence="2 7">Belongs to the glycosyl hydrolase 22 family.</text>
</comment>
<dbReference type="InterPro" id="IPR023346">
    <property type="entry name" value="Lysozyme-like_dom_sf"/>
</dbReference>
<dbReference type="GO" id="GO:0003796">
    <property type="term" value="F:lysozyme activity"/>
    <property type="evidence" value="ECO:0007669"/>
    <property type="project" value="UniProtKB-EC"/>
</dbReference>
<reference evidence="9" key="2">
    <citation type="submission" date="2023-05" db="EMBL/GenBank/DDBJ databases">
        <authorList>
            <person name="Fouks B."/>
        </authorList>
    </citation>
    <scope>NUCLEOTIDE SEQUENCE</scope>
    <source>
        <strain evidence="9">Stay&amp;Tobe</strain>
        <tissue evidence="9">Testes</tissue>
    </source>
</reference>
<dbReference type="Proteomes" id="UP001233999">
    <property type="component" value="Unassembled WGS sequence"/>
</dbReference>
<evidence type="ECO:0000256" key="2">
    <source>
        <dbReference type="ARBA" id="ARBA00010859"/>
    </source>
</evidence>
<organism evidence="9 10">
    <name type="scientific">Diploptera punctata</name>
    <name type="common">Pacific beetle cockroach</name>
    <dbReference type="NCBI Taxonomy" id="6984"/>
    <lineage>
        <taxon>Eukaryota</taxon>
        <taxon>Metazoa</taxon>
        <taxon>Ecdysozoa</taxon>
        <taxon>Arthropoda</taxon>
        <taxon>Hexapoda</taxon>
        <taxon>Insecta</taxon>
        <taxon>Pterygota</taxon>
        <taxon>Neoptera</taxon>
        <taxon>Polyneoptera</taxon>
        <taxon>Dictyoptera</taxon>
        <taxon>Blattodea</taxon>
        <taxon>Blaberoidea</taxon>
        <taxon>Blaberidae</taxon>
        <taxon>Diplopterinae</taxon>
        <taxon>Diploptera</taxon>
    </lineage>
</organism>
<dbReference type="AlphaFoldDB" id="A0AAD8EIT5"/>
<evidence type="ECO:0000313" key="9">
    <source>
        <dbReference type="EMBL" id="KAJ9592165.1"/>
    </source>
</evidence>
<keyword evidence="4" id="KW-0929">Antimicrobial</keyword>
<keyword evidence="5" id="KW-1015">Disulfide bond</keyword>
<evidence type="ECO:0000256" key="4">
    <source>
        <dbReference type="ARBA" id="ARBA00022638"/>
    </source>
</evidence>
<evidence type="ECO:0000256" key="3">
    <source>
        <dbReference type="ARBA" id="ARBA00012732"/>
    </source>
</evidence>
<feature type="domain" description="Glycosyl hydrolases family 22 (GH22)" evidence="8">
    <location>
        <begin position="139"/>
        <end position="157"/>
    </location>
</feature>
<keyword evidence="4" id="KW-0081">Bacteriolytic enzyme</keyword>
<reference evidence="9" key="1">
    <citation type="journal article" date="2023" name="IScience">
        <title>Live-bearing cockroach genome reveals convergent evolutionary mechanisms linked to viviparity in insects and beyond.</title>
        <authorList>
            <person name="Fouks B."/>
            <person name="Harrison M.C."/>
            <person name="Mikhailova A.A."/>
            <person name="Marchal E."/>
            <person name="English S."/>
            <person name="Carruthers M."/>
            <person name="Jennings E.C."/>
            <person name="Chiamaka E.L."/>
            <person name="Frigard R.A."/>
            <person name="Pippel M."/>
            <person name="Attardo G.M."/>
            <person name="Benoit J.B."/>
            <person name="Bornberg-Bauer E."/>
            <person name="Tobe S.S."/>
        </authorList>
    </citation>
    <scope>NUCLEOTIDE SEQUENCE</scope>
    <source>
        <strain evidence="9">Stay&amp;Tobe</strain>
    </source>
</reference>
<evidence type="ECO:0000259" key="8">
    <source>
        <dbReference type="PROSITE" id="PS00128"/>
    </source>
</evidence>
<dbReference type="EMBL" id="JASPKZ010003844">
    <property type="protein sequence ID" value="KAJ9592165.1"/>
    <property type="molecule type" value="Genomic_DNA"/>
</dbReference>
<dbReference type="PRINTS" id="PR00135">
    <property type="entry name" value="LYZLACT"/>
</dbReference>
<dbReference type="PANTHER" id="PTHR11407">
    <property type="entry name" value="LYSOZYME C"/>
    <property type="match status" value="1"/>
</dbReference>
<evidence type="ECO:0000256" key="1">
    <source>
        <dbReference type="ARBA" id="ARBA00000632"/>
    </source>
</evidence>
<dbReference type="Pfam" id="PF00062">
    <property type="entry name" value="Lys"/>
    <property type="match status" value="1"/>
</dbReference>
<keyword evidence="10" id="KW-1185">Reference proteome</keyword>
<dbReference type="GO" id="GO:0031640">
    <property type="term" value="P:killing of cells of another organism"/>
    <property type="evidence" value="ECO:0007669"/>
    <property type="project" value="UniProtKB-KW"/>
</dbReference>
<comment type="catalytic activity">
    <reaction evidence="1">
        <text>Hydrolysis of (1-&gt;4)-beta-linkages between N-acetylmuramic acid and N-acetyl-D-glucosamine residues in a peptidoglycan and between N-acetyl-D-glucosamine residues in chitodextrins.</text>
        <dbReference type="EC" id="3.2.1.17"/>
    </reaction>
</comment>
<gene>
    <name evidence="9" type="ORF">L9F63_001281</name>
</gene>
<name>A0AAD8EIT5_DIPPU</name>
<dbReference type="InterPro" id="IPR019799">
    <property type="entry name" value="Glyco_hydro_22_CS"/>
</dbReference>
<dbReference type="FunFam" id="1.10.530.10:FF:000001">
    <property type="entry name" value="Lysozyme C"/>
    <property type="match status" value="1"/>
</dbReference>
<dbReference type="CDD" id="cd16899">
    <property type="entry name" value="LYZ_C_invert"/>
    <property type="match status" value="1"/>
</dbReference>
<dbReference type="PROSITE" id="PS00128">
    <property type="entry name" value="GLYCOSYL_HYDROL_F22_1"/>
    <property type="match status" value="1"/>
</dbReference>
<dbReference type="InterPro" id="IPR001916">
    <property type="entry name" value="Glyco_hydro_22"/>
</dbReference>
<evidence type="ECO:0000256" key="5">
    <source>
        <dbReference type="ARBA" id="ARBA00023157"/>
    </source>
</evidence>